<reference evidence="2" key="1">
    <citation type="submission" date="2022-11" db="UniProtKB">
        <authorList>
            <consortium name="WormBaseParasite"/>
        </authorList>
    </citation>
    <scope>IDENTIFICATION</scope>
</reference>
<keyword evidence="1" id="KW-1185">Reference proteome</keyword>
<name>A0A915K115_ROMCU</name>
<dbReference type="AlphaFoldDB" id="A0A915K115"/>
<sequence length="101" mass="11452">MDLNAIVHTRMIDEQQLEWENALLIQMMLFNGGKCGVNLGFKMVAEAGGDAVELMNIFSGQKFQMTKENFGSLFDKIMDIDREINSELSHLDRKLNALSLK</sequence>
<dbReference type="WBParaSite" id="nRc.2.0.1.t32487-RA">
    <property type="protein sequence ID" value="nRc.2.0.1.t32487-RA"/>
    <property type="gene ID" value="nRc.2.0.1.g32487"/>
</dbReference>
<evidence type="ECO:0000313" key="2">
    <source>
        <dbReference type="WBParaSite" id="nRc.2.0.1.t32487-RA"/>
    </source>
</evidence>
<accession>A0A915K115</accession>
<protein>
    <submittedName>
        <fullName evidence="2">Uncharacterized protein</fullName>
    </submittedName>
</protein>
<dbReference type="Proteomes" id="UP000887565">
    <property type="component" value="Unplaced"/>
</dbReference>
<organism evidence="1 2">
    <name type="scientific">Romanomermis culicivorax</name>
    <name type="common">Nematode worm</name>
    <dbReference type="NCBI Taxonomy" id="13658"/>
    <lineage>
        <taxon>Eukaryota</taxon>
        <taxon>Metazoa</taxon>
        <taxon>Ecdysozoa</taxon>
        <taxon>Nematoda</taxon>
        <taxon>Enoplea</taxon>
        <taxon>Dorylaimia</taxon>
        <taxon>Mermithida</taxon>
        <taxon>Mermithoidea</taxon>
        <taxon>Mermithidae</taxon>
        <taxon>Romanomermis</taxon>
    </lineage>
</organism>
<proteinExistence type="predicted"/>
<evidence type="ECO:0000313" key="1">
    <source>
        <dbReference type="Proteomes" id="UP000887565"/>
    </source>
</evidence>